<feature type="transmembrane region" description="Helical" evidence="5">
    <location>
        <begin position="213"/>
        <end position="234"/>
    </location>
</feature>
<keyword evidence="5" id="KW-0472">Membrane</keyword>
<dbReference type="GO" id="GO:0016020">
    <property type="term" value="C:membrane"/>
    <property type="evidence" value="ECO:0007669"/>
    <property type="project" value="UniProtKB-SubCell"/>
</dbReference>
<evidence type="ECO:0000256" key="6">
    <source>
        <dbReference type="SAM" id="MobiDB-lite"/>
    </source>
</evidence>
<evidence type="ECO:0000259" key="7">
    <source>
        <dbReference type="PROSITE" id="PS51635"/>
    </source>
</evidence>
<dbReference type="Proteomes" id="UP000000598">
    <property type="component" value="Chromosome A"/>
</dbReference>
<feature type="short sequence motif" description="GXGXXG" evidence="4">
    <location>
        <begin position="218"/>
        <end position="223"/>
    </location>
</feature>
<keyword evidence="9" id="KW-1185">Reference proteome</keyword>
<comment type="subcellular location">
    <subcellularLocation>
        <location evidence="5">Membrane</location>
        <topology evidence="5">Single-pass membrane protein</topology>
    </subcellularLocation>
</comment>
<feature type="region of interest" description="Disordered" evidence="6">
    <location>
        <begin position="742"/>
        <end position="775"/>
    </location>
</feature>
<sequence>MPNVMNTPSVTDIKDDPITSYVIKNYYKRANKGAEMTEEQSRNDSGQDEPQLNFFSSLCNSFYKFIRGADSTHEQIARLIEQKQNARSLQEWLAAATKLDDITNAEQWKSKRESVLYDYCLVESSTEAMKKARLAKDWPNLLYLIRTTWVRNRGGMGNVNLYRHSYVGTKHIIEDYVAESSRSLQELVYNSDLDDTYLLGMLTQTRKNIGRTALVLSGGGTFGLFHIGILVTLFEQELLPRVISGSSAGAIVASILASRQEHELMGLMDEILVKDFNIFKDDLEMSESENLLIKISRFFKNGTWFDNKNLVSTMINFLGNLTFREAYNRSGKILNITVSPASVHEQPRLLNNLTSPNVLIWSAVCASCSLPGIFPSSPLYEKDPKTGETKQWNSSSVKFVDGSVDNDLPVSKLSEMFNVDHIIACQVNIHVFPFLKLSVSCVGGEIEDEFSARFKMALGKVYKYMASEVIHALEIATEIGIGTNVLTKLRSVLSQQYSGDITILPEMNTLLRFNELLSNPTQEFLLREATNGVRASWPKISIIKNHCGQEFELDKMINYLKGKIISNTDIKGNPFQISNRDVPLINSPVLANSEKKAIQVFDDVLLNADNLDNFMVVPDGTGSLKSQDLNNPPRYSNEFGSRAHNRRKSDSATNGNRKGKRHNSISLPYSSSSSPLSEKKYSMINFRPSFDKKTSTGDLQVRKPYPYPPKSSSFSRIDYDPRSNSLTPILDHAVGTRRDDSILHSDVKSNPNSPLRLRTKSSVSRRASRKNPDTA</sequence>
<dbReference type="KEGG" id="kla:KLLA0_A07557g"/>
<dbReference type="FunFam" id="3.40.1090.10:FF:000036">
    <property type="entry name" value="Patatin-like phospholipase domain-containing protein"/>
    <property type="match status" value="1"/>
</dbReference>
<dbReference type="FunCoup" id="Q6CXK3">
    <property type="interactions" value="110"/>
</dbReference>
<dbReference type="PANTHER" id="PTHR14226:SF10">
    <property type="entry name" value="TRIACYLGLYCEROL LIPASE 4-RELATED"/>
    <property type="match status" value="1"/>
</dbReference>
<dbReference type="Gene3D" id="3.40.1090.10">
    <property type="entry name" value="Cytosolic phospholipase A2 catalytic domain"/>
    <property type="match status" value="1"/>
</dbReference>
<comment type="caution">
    <text evidence="4">Lacks conserved residue(s) required for the propagation of feature annotation.</text>
</comment>
<evidence type="ECO:0000256" key="2">
    <source>
        <dbReference type="ARBA" id="ARBA00022963"/>
    </source>
</evidence>
<evidence type="ECO:0000256" key="3">
    <source>
        <dbReference type="ARBA" id="ARBA00023098"/>
    </source>
</evidence>
<dbReference type="GO" id="GO:0004806">
    <property type="term" value="F:triacylglycerol lipase activity"/>
    <property type="evidence" value="ECO:0007669"/>
    <property type="project" value="InterPro"/>
</dbReference>
<dbReference type="GO" id="GO:0006641">
    <property type="term" value="P:triglyceride metabolic process"/>
    <property type="evidence" value="ECO:0007669"/>
    <property type="project" value="UniProtKB-ARBA"/>
</dbReference>
<feature type="region of interest" description="Disordered" evidence="6">
    <location>
        <begin position="621"/>
        <end position="730"/>
    </location>
</feature>
<dbReference type="PaxDb" id="284590-Q6CXK3"/>
<keyword evidence="1 4" id="KW-0378">Hydrolase</keyword>
<feature type="short sequence motif" description="GXSXG" evidence="4">
    <location>
        <begin position="245"/>
        <end position="249"/>
    </location>
</feature>
<dbReference type="PROSITE" id="PS51635">
    <property type="entry name" value="PNPLA"/>
    <property type="match status" value="1"/>
</dbReference>
<gene>
    <name evidence="8" type="ORF">KLLA0_A07557g</name>
</gene>
<dbReference type="CDD" id="cd07230">
    <property type="entry name" value="Pat_TGL4-5_like"/>
    <property type="match status" value="1"/>
</dbReference>
<evidence type="ECO:0000256" key="4">
    <source>
        <dbReference type="PROSITE-ProRule" id="PRU01161"/>
    </source>
</evidence>
<dbReference type="GO" id="GO:0016042">
    <property type="term" value="P:lipid catabolic process"/>
    <property type="evidence" value="ECO:0007669"/>
    <property type="project" value="UniProtKB-UniRule"/>
</dbReference>
<comment type="similarity">
    <text evidence="5">Belongs to the PLPL family.</text>
</comment>
<dbReference type="InterPro" id="IPR016035">
    <property type="entry name" value="Acyl_Trfase/lysoPLipase"/>
</dbReference>
<feature type="compositionally biased region" description="Low complexity" evidence="6">
    <location>
        <begin position="664"/>
        <end position="676"/>
    </location>
</feature>
<dbReference type="STRING" id="284590.Q6CXK3"/>
<dbReference type="InterPro" id="IPR050301">
    <property type="entry name" value="NTE"/>
</dbReference>
<dbReference type="EMBL" id="CR382121">
    <property type="protein sequence ID" value="CAH02924.1"/>
    <property type="molecule type" value="Genomic_DNA"/>
</dbReference>
<evidence type="ECO:0000256" key="5">
    <source>
        <dbReference type="RuleBase" id="RU362055"/>
    </source>
</evidence>
<organism evidence="8 9">
    <name type="scientific">Kluyveromyces lactis (strain ATCC 8585 / CBS 2359 / DSM 70799 / NBRC 1267 / NRRL Y-1140 / WM37)</name>
    <name type="common">Yeast</name>
    <name type="synonym">Candida sphaerica</name>
    <dbReference type="NCBI Taxonomy" id="284590"/>
    <lineage>
        <taxon>Eukaryota</taxon>
        <taxon>Fungi</taxon>
        <taxon>Dikarya</taxon>
        <taxon>Ascomycota</taxon>
        <taxon>Saccharomycotina</taxon>
        <taxon>Saccharomycetes</taxon>
        <taxon>Saccharomycetales</taxon>
        <taxon>Saccharomycetaceae</taxon>
        <taxon>Kluyveromyces</taxon>
    </lineage>
</organism>
<keyword evidence="5" id="KW-1133">Transmembrane helix</keyword>
<dbReference type="eggNOG" id="KOG2214">
    <property type="taxonomic scope" value="Eukaryota"/>
</dbReference>
<keyword evidence="3 4" id="KW-0443">Lipid metabolism</keyword>
<name>Q6CXK3_KLULA</name>
<proteinExistence type="inferred from homology"/>
<dbReference type="Pfam" id="PF01734">
    <property type="entry name" value="Patatin"/>
    <property type="match status" value="1"/>
</dbReference>
<evidence type="ECO:0000256" key="1">
    <source>
        <dbReference type="ARBA" id="ARBA00022801"/>
    </source>
</evidence>
<dbReference type="SUPFAM" id="SSF52151">
    <property type="entry name" value="FabD/lysophospholipase-like"/>
    <property type="match status" value="1"/>
</dbReference>
<protein>
    <recommendedName>
        <fullName evidence="5">Patatin-like phospholipase domain-containing protein</fullName>
        <ecNumber evidence="5">3.1.1.-</ecNumber>
    </recommendedName>
</protein>
<dbReference type="AlphaFoldDB" id="Q6CXK3"/>
<dbReference type="InParanoid" id="Q6CXK3"/>
<dbReference type="HOGENOM" id="CLU_009031_4_0_1"/>
<keyword evidence="2 4" id="KW-0442">Lipid degradation</keyword>
<feature type="compositionally biased region" description="Polar residues" evidence="6">
    <location>
        <begin position="623"/>
        <end position="634"/>
    </location>
</feature>
<dbReference type="InterPro" id="IPR002641">
    <property type="entry name" value="PNPLA_dom"/>
</dbReference>
<keyword evidence="5" id="KW-0812">Transmembrane</keyword>
<reference evidence="8 9" key="1">
    <citation type="journal article" date="2004" name="Nature">
        <title>Genome evolution in yeasts.</title>
        <authorList>
            <consortium name="Genolevures"/>
            <person name="Dujon B."/>
            <person name="Sherman D."/>
            <person name="Fischer G."/>
            <person name="Durrens P."/>
            <person name="Casaregola S."/>
            <person name="Lafontaine I."/>
            <person name="de Montigny J."/>
            <person name="Marck C."/>
            <person name="Neuveglise C."/>
            <person name="Talla E."/>
            <person name="Goffard N."/>
            <person name="Frangeul L."/>
            <person name="Aigle M."/>
            <person name="Anthouard V."/>
            <person name="Babour A."/>
            <person name="Barbe V."/>
            <person name="Barnay S."/>
            <person name="Blanchin S."/>
            <person name="Beckerich J.M."/>
            <person name="Beyne E."/>
            <person name="Bleykasten C."/>
            <person name="Boisrame A."/>
            <person name="Boyer J."/>
            <person name="Cattolico L."/>
            <person name="Confanioleri F."/>
            <person name="de Daruvar A."/>
            <person name="Despons L."/>
            <person name="Fabre E."/>
            <person name="Fairhead C."/>
            <person name="Ferry-Dumazet H."/>
            <person name="Groppi A."/>
            <person name="Hantraye F."/>
            <person name="Hennequin C."/>
            <person name="Jauniaux N."/>
            <person name="Joyet P."/>
            <person name="Kachouri R."/>
            <person name="Kerrest A."/>
            <person name="Koszul R."/>
            <person name="Lemaire M."/>
            <person name="Lesur I."/>
            <person name="Ma L."/>
            <person name="Muller H."/>
            <person name="Nicaud J.M."/>
            <person name="Nikolski M."/>
            <person name="Oztas S."/>
            <person name="Ozier-Kalogeropoulos O."/>
            <person name="Pellenz S."/>
            <person name="Potier S."/>
            <person name="Richard G.F."/>
            <person name="Straub M.L."/>
            <person name="Suleau A."/>
            <person name="Swennene D."/>
            <person name="Tekaia F."/>
            <person name="Wesolowski-Louvel M."/>
            <person name="Westhof E."/>
            <person name="Wirth B."/>
            <person name="Zeniou-Meyer M."/>
            <person name="Zivanovic I."/>
            <person name="Bolotin-Fukuhara M."/>
            <person name="Thierry A."/>
            <person name="Bouchier C."/>
            <person name="Caudron B."/>
            <person name="Scarpelli C."/>
            <person name="Gaillardin C."/>
            <person name="Weissenbach J."/>
            <person name="Wincker P."/>
            <person name="Souciet J.L."/>
        </authorList>
    </citation>
    <scope>NUCLEOTIDE SEQUENCE [LARGE SCALE GENOMIC DNA]</scope>
    <source>
        <strain evidence="9">ATCC 8585 / CBS 2359 / DSM 70799 / NBRC 1267 / NRRL Y-1140 / WM37</strain>
    </source>
</reference>
<dbReference type="InterPro" id="IPR021771">
    <property type="entry name" value="Triacylglycerol_lipase_N"/>
</dbReference>
<evidence type="ECO:0000313" key="9">
    <source>
        <dbReference type="Proteomes" id="UP000000598"/>
    </source>
</evidence>
<accession>Q6CXK3</accession>
<feature type="active site" description="Nucleophile" evidence="4">
    <location>
        <position position="247"/>
    </location>
</feature>
<comment type="function">
    <text evidence="5">Lipid hydrolase.</text>
</comment>
<feature type="domain" description="PNPLA" evidence="7">
    <location>
        <begin position="214"/>
        <end position="414"/>
    </location>
</feature>
<dbReference type="EC" id="3.1.1.-" evidence="5"/>
<evidence type="ECO:0000313" key="8">
    <source>
        <dbReference type="EMBL" id="CAH02924.1"/>
    </source>
</evidence>
<feature type="active site" description="Proton acceptor" evidence="4">
    <location>
        <position position="401"/>
    </location>
</feature>
<dbReference type="PANTHER" id="PTHR14226">
    <property type="entry name" value="NEUROPATHY TARGET ESTERASE/SWISS CHEESE D.MELANOGASTER"/>
    <property type="match status" value="1"/>
</dbReference>
<dbReference type="Pfam" id="PF11815">
    <property type="entry name" value="DUF3336"/>
    <property type="match status" value="1"/>
</dbReference>
<dbReference type="OMA" id="RACLMGE"/>